<dbReference type="SUPFAM" id="SSF53756">
    <property type="entry name" value="UDP-Glycosyltransferase/glycogen phosphorylase"/>
    <property type="match status" value="1"/>
</dbReference>
<name>A0AAV0ULQ3_HYABA</name>
<dbReference type="AlphaFoldDB" id="A0AAV0ULQ3"/>
<protein>
    <recommendedName>
        <fullName evidence="3">Mitochondrial fission protein ELM1</fullName>
    </recommendedName>
</protein>
<keyword evidence="2" id="KW-1185">Reference proteome</keyword>
<gene>
    <name evidence="1" type="ORF">HBR001_LOCUS7100</name>
</gene>
<dbReference type="EMBL" id="CANTFL010001332">
    <property type="protein sequence ID" value="CAI5737263.1"/>
    <property type="molecule type" value="Genomic_DNA"/>
</dbReference>
<dbReference type="InterPro" id="IPR009367">
    <property type="entry name" value="Elm1-like"/>
</dbReference>
<organism evidence="1 2">
    <name type="scientific">Hyaloperonospora brassicae</name>
    <name type="common">Brassica downy mildew</name>
    <name type="synonym">Peronospora brassicae</name>
    <dbReference type="NCBI Taxonomy" id="162125"/>
    <lineage>
        <taxon>Eukaryota</taxon>
        <taxon>Sar</taxon>
        <taxon>Stramenopiles</taxon>
        <taxon>Oomycota</taxon>
        <taxon>Peronosporomycetes</taxon>
        <taxon>Peronosporales</taxon>
        <taxon>Peronosporaceae</taxon>
        <taxon>Hyaloperonospora</taxon>
    </lineage>
</organism>
<reference evidence="1" key="1">
    <citation type="submission" date="2022-12" db="EMBL/GenBank/DDBJ databases">
        <authorList>
            <person name="Webb A."/>
        </authorList>
    </citation>
    <scope>NUCLEOTIDE SEQUENCE</scope>
    <source>
        <strain evidence="1">Hp1</strain>
    </source>
</reference>
<evidence type="ECO:0000313" key="2">
    <source>
        <dbReference type="Proteomes" id="UP001162031"/>
    </source>
</evidence>
<evidence type="ECO:0000313" key="1">
    <source>
        <dbReference type="EMBL" id="CAI5737263.1"/>
    </source>
</evidence>
<dbReference type="PANTHER" id="PTHR33986:SF15">
    <property type="entry name" value="MITOCHONDRIAL FISSION PROTEIN ELM1"/>
    <property type="match status" value="1"/>
</dbReference>
<evidence type="ECO:0008006" key="3">
    <source>
        <dbReference type="Google" id="ProtNLM"/>
    </source>
</evidence>
<sequence>MVCRIRCGSHRASSTVRVLVLGNGASGAEKQALALGDKLRRHRLLKNTSVARCLSMDCVRVTLGTARRVPPVLQVIGARVTRNPLWGYEVQERTRSLLALHSDLRAFNVVIGCGRSTVALCATMKQTAPTKTFNVQIQHPRVPFSWFDAVVVPRHDVPLAKGGATNLYRTSGTVHAVTRGLLQYHGRKWTAELEEKLCGRRMRVVWLVGGPCRGFAFTEQEAEHMVDELGRALLRDDDEPAVLVTFSRRTPEYVKKVICRGLYARLPLPGQVLVWDGTERHNPYYALLAMASCIVTTPDSISMTTEAIAAGKPVFTIGVAACKGKFLRFHEYMFKLKATAPFTADDVAASLRRNVDDEDNASSCARVMLENETCEIVDTIARGIDDAVQRSGA</sequence>
<dbReference type="PANTHER" id="PTHR33986">
    <property type="entry name" value="OS02G0535700 PROTEIN"/>
    <property type="match status" value="1"/>
</dbReference>
<proteinExistence type="predicted"/>
<accession>A0AAV0ULQ3</accession>
<comment type="caution">
    <text evidence="1">The sequence shown here is derived from an EMBL/GenBank/DDBJ whole genome shotgun (WGS) entry which is preliminary data.</text>
</comment>
<dbReference type="Pfam" id="PF06258">
    <property type="entry name" value="Mito_fiss_Elm1"/>
    <property type="match status" value="1"/>
</dbReference>
<dbReference type="Proteomes" id="UP001162031">
    <property type="component" value="Unassembled WGS sequence"/>
</dbReference>